<dbReference type="EMBL" id="WEIO01000008">
    <property type="protein sequence ID" value="KAB7705590.1"/>
    <property type="molecule type" value="Genomic_DNA"/>
</dbReference>
<organism evidence="1 2">
    <name type="scientific">Bacillus aerolatus</name>
    <dbReference type="NCBI Taxonomy" id="2653354"/>
    <lineage>
        <taxon>Bacteria</taxon>
        <taxon>Bacillati</taxon>
        <taxon>Bacillota</taxon>
        <taxon>Bacilli</taxon>
        <taxon>Bacillales</taxon>
        <taxon>Bacillaceae</taxon>
        <taxon>Bacillus</taxon>
    </lineage>
</organism>
<dbReference type="Proteomes" id="UP000429595">
    <property type="component" value="Unassembled WGS sequence"/>
</dbReference>
<dbReference type="RefSeq" id="WP_152152905.1">
    <property type="nucleotide sequence ID" value="NZ_WEIO01000008.1"/>
</dbReference>
<name>A0A6I1FDM2_9BACI</name>
<reference evidence="1 2" key="1">
    <citation type="submission" date="2019-10" db="EMBL/GenBank/DDBJ databases">
        <title>Bacillus aerolatum sp. nov., isolated from bioaerosol of sport playgrounds.</title>
        <authorList>
            <person name="Chen P."/>
            <person name="Zhang G."/>
        </authorList>
    </citation>
    <scope>NUCLEOTIDE SEQUENCE [LARGE SCALE GENOMIC DNA]</scope>
    <source>
        <strain evidence="1 2">CX253</strain>
    </source>
</reference>
<protein>
    <submittedName>
        <fullName evidence="1">Uncharacterized protein</fullName>
    </submittedName>
</protein>
<evidence type="ECO:0000313" key="1">
    <source>
        <dbReference type="EMBL" id="KAB7705590.1"/>
    </source>
</evidence>
<gene>
    <name evidence="1" type="ORF">F9802_13720</name>
</gene>
<accession>A0A6I1FDM2</accession>
<comment type="caution">
    <text evidence="1">The sequence shown here is derived from an EMBL/GenBank/DDBJ whole genome shotgun (WGS) entry which is preliminary data.</text>
</comment>
<dbReference type="AlphaFoldDB" id="A0A6I1FDM2"/>
<sequence>MKAKIQLTNNVQNQEIARKIKQSNQGKNNLLDISFEKDLSKIFFEGEYIWIPDKSWFSNDMLIEGYAKEDDDGYEIRPKDKGKTINLHLDAELVAELNEIRNHVMSKTQHDIILDLFKKGLDQYNKENR</sequence>
<evidence type="ECO:0000313" key="2">
    <source>
        <dbReference type="Proteomes" id="UP000429595"/>
    </source>
</evidence>
<keyword evidence="2" id="KW-1185">Reference proteome</keyword>
<proteinExistence type="predicted"/>